<dbReference type="AlphaFoldDB" id="A0A3R6VFM4"/>
<feature type="transmembrane region" description="Helical" evidence="1">
    <location>
        <begin position="350"/>
        <end position="369"/>
    </location>
</feature>
<keyword evidence="1" id="KW-0812">Transmembrane</keyword>
<keyword evidence="3" id="KW-1185">Reference proteome</keyword>
<accession>A0A3R6VFM4</accession>
<gene>
    <name evidence="2" type="ORF">DYB32_001707</name>
</gene>
<proteinExistence type="predicted"/>
<feature type="transmembrane region" description="Helical" evidence="1">
    <location>
        <begin position="155"/>
        <end position="176"/>
    </location>
</feature>
<evidence type="ECO:0000256" key="1">
    <source>
        <dbReference type="SAM" id="Phobius"/>
    </source>
</evidence>
<feature type="transmembrane region" description="Helical" evidence="1">
    <location>
        <begin position="269"/>
        <end position="289"/>
    </location>
</feature>
<sequence>MVERTGLPLRQATTILAATTMDESGASTKAHLTRYPSQTLLMPRRERAKPIFYGVDSFWPTLIDFYSVHDDTRVLWSSRAHRKTFHTLHLAFSPDSTWVIISWSLWSAWFSALGAGLFLYGSYDETVFAKAAAAANSDSNETPLPLDYLHRWIDLPYFVGALSFFVAQLLTYLEVINCCHDLEVRRYTSSLRDTLAHFRVKRWLHEYVHADPPIRKMKWLGFSPYRIDYWSALLHVLGWFLLVCARGYIYRAKVVYGVVHLSRGDPRIFWGHWVPSLVGYFALTVGAYLAHVEVIHRWFVCRLQKLEFWVTGTNCVAVIFLFMCSIGQFIDPFNLVFSDEGTMNSFQVGATFALVSAILMVVEVFRLHLPMKHPAYGKFAAVTTTTHYGTM</sequence>
<comment type="caution">
    <text evidence="2">The sequence shown here is derived from an EMBL/GenBank/DDBJ whole genome shotgun (WGS) entry which is preliminary data.</text>
</comment>
<dbReference type="Proteomes" id="UP000285060">
    <property type="component" value="Unassembled WGS sequence"/>
</dbReference>
<keyword evidence="1" id="KW-1133">Transmembrane helix</keyword>
<feature type="transmembrane region" description="Helical" evidence="1">
    <location>
        <begin position="227"/>
        <end position="249"/>
    </location>
</feature>
<dbReference type="VEuPathDB" id="FungiDB:H310_00024"/>
<feature type="transmembrane region" description="Helical" evidence="1">
    <location>
        <begin position="309"/>
        <end position="330"/>
    </location>
</feature>
<reference evidence="2 3" key="1">
    <citation type="submission" date="2018-08" db="EMBL/GenBank/DDBJ databases">
        <title>Aphanomyces genome sequencing and annotation.</title>
        <authorList>
            <person name="Minardi D."/>
            <person name="Oidtmann B."/>
            <person name="Van Der Giezen M."/>
            <person name="Studholme D.J."/>
        </authorList>
    </citation>
    <scope>NUCLEOTIDE SEQUENCE [LARGE SCALE GENOMIC DNA]</scope>
    <source>
        <strain evidence="2 3">NJM0002</strain>
    </source>
</reference>
<evidence type="ECO:0000313" key="2">
    <source>
        <dbReference type="EMBL" id="RHY33330.1"/>
    </source>
</evidence>
<evidence type="ECO:0000313" key="3">
    <source>
        <dbReference type="Proteomes" id="UP000285060"/>
    </source>
</evidence>
<protein>
    <submittedName>
        <fullName evidence="2">Uncharacterized protein</fullName>
    </submittedName>
</protein>
<feature type="transmembrane region" description="Helical" evidence="1">
    <location>
        <begin position="98"/>
        <end position="120"/>
    </location>
</feature>
<name>A0A3R6VFM4_9STRA</name>
<keyword evidence="1" id="KW-0472">Membrane</keyword>
<dbReference type="EMBL" id="QUSY01000080">
    <property type="protein sequence ID" value="RHY33330.1"/>
    <property type="molecule type" value="Genomic_DNA"/>
</dbReference>
<organism evidence="2 3">
    <name type="scientific">Aphanomyces invadans</name>
    <dbReference type="NCBI Taxonomy" id="157072"/>
    <lineage>
        <taxon>Eukaryota</taxon>
        <taxon>Sar</taxon>
        <taxon>Stramenopiles</taxon>
        <taxon>Oomycota</taxon>
        <taxon>Saprolegniomycetes</taxon>
        <taxon>Saprolegniales</taxon>
        <taxon>Verrucalvaceae</taxon>
        <taxon>Aphanomyces</taxon>
    </lineage>
</organism>